<dbReference type="Proteomes" id="UP000837857">
    <property type="component" value="Chromosome 12"/>
</dbReference>
<protein>
    <submittedName>
        <fullName evidence="1">Uncharacterized protein</fullName>
    </submittedName>
</protein>
<organism evidence="1 2">
    <name type="scientific">Iphiclides podalirius</name>
    <name type="common">scarce swallowtail</name>
    <dbReference type="NCBI Taxonomy" id="110791"/>
    <lineage>
        <taxon>Eukaryota</taxon>
        <taxon>Metazoa</taxon>
        <taxon>Ecdysozoa</taxon>
        <taxon>Arthropoda</taxon>
        <taxon>Hexapoda</taxon>
        <taxon>Insecta</taxon>
        <taxon>Pterygota</taxon>
        <taxon>Neoptera</taxon>
        <taxon>Endopterygota</taxon>
        <taxon>Lepidoptera</taxon>
        <taxon>Glossata</taxon>
        <taxon>Ditrysia</taxon>
        <taxon>Papilionoidea</taxon>
        <taxon>Papilionidae</taxon>
        <taxon>Papilioninae</taxon>
        <taxon>Iphiclides</taxon>
    </lineage>
</organism>
<reference evidence="1" key="1">
    <citation type="submission" date="2022-03" db="EMBL/GenBank/DDBJ databases">
        <authorList>
            <person name="Martin H S."/>
        </authorList>
    </citation>
    <scope>NUCLEOTIDE SEQUENCE</scope>
</reference>
<evidence type="ECO:0000313" key="1">
    <source>
        <dbReference type="EMBL" id="CAH2040067.1"/>
    </source>
</evidence>
<evidence type="ECO:0000313" key="2">
    <source>
        <dbReference type="Proteomes" id="UP000837857"/>
    </source>
</evidence>
<accession>A0ABN8HR89</accession>
<proteinExistence type="predicted"/>
<gene>
    <name evidence="1" type="ORF">IPOD504_LOCUS2250</name>
</gene>
<feature type="non-terminal residue" evidence="1">
    <location>
        <position position="89"/>
    </location>
</feature>
<keyword evidence="2" id="KW-1185">Reference proteome</keyword>
<dbReference type="EMBL" id="OW152824">
    <property type="protein sequence ID" value="CAH2040067.1"/>
    <property type="molecule type" value="Genomic_DNA"/>
</dbReference>
<name>A0ABN8HR89_9NEOP</name>
<sequence length="89" mass="9512">MALRAPRSPALGQVSEGELIWRRERRCPAGGGRGGGDRECQLTWSQFTDRKAFEGSLKGISGRSGGVGDKADPPLPATLQSLHAMRLHG</sequence>